<comment type="similarity">
    <text evidence="3">Belongs to the SRP68 family.</text>
</comment>
<name>A0ABN9LWE4_9NEOB</name>
<sequence>MKMAAERQSGATMEENKENERPLAGGKTAALGDTLGLESILTPGCEGGRGCGRERGSCRLTCQCGSGTVSSTGGSWLRPAVRSHGILQIIKESQQQHGMRHGDFQRYRVPSHTAISIATTVRFVTFQRYPYDIAVSDTKQRSGILLRIGKYRVTKRSPALSNPIFTLVTSEHIAGSVSHADPAMTASDQRPKKRGYCSRRLRRLRKTLNFKMGNRHKFTGKKVTVEMLADNRYLLLVLMDAERAWSYAMQLKTEANTEPRKRFHLVSRLRKAVKHGEDLERLCESDRVDAKTKLEAQDKRVFKTSQFTSSVVVFKSDSCLTIHCSKLLCTKSLGVIRLKEQLQKCLVIAADKFLKLLVPPTSPEQQDAGSFRGLQLCAYSAYLNGMLQFELQRWQEAMKAFNKCKSPPDSTMEDVLLIRSGTGNTRV</sequence>
<accession>A0ABN9LWE4</accession>
<protein>
    <recommendedName>
        <fullName evidence="9">Signal recognition particle subunit SRP68</fullName>
    </recommendedName>
</protein>
<dbReference type="Pfam" id="PF16969">
    <property type="entry name" value="SRP68"/>
    <property type="match status" value="1"/>
</dbReference>
<keyword evidence="7" id="KW-0539">Nucleus</keyword>
<keyword evidence="6" id="KW-0733">Signal recognition particle</keyword>
<reference evidence="11" key="1">
    <citation type="submission" date="2023-07" db="EMBL/GenBank/DDBJ databases">
        <authorList>
            <person name="Stuckert A."/>
        </authorList>
    </citation>
    <scope>NUCLEOTIDE SEQUENCE</scope>
</reference>
<organism evidence="11 12">
    <name type="scientific">Ranitomeya imitator</name>
    <name type="common">mimic poison frog</name>
    <dbReference type="NCBI Taxonomy" id="111125"/>
    <lineage>
        <taxon>Eukaryota</taxon>
        <taxon>Metazoa</taxon>
        <taxon>Chordata</taxon>
        <taxon>Craniata</taxon>
        <taxon>Vertebrata</taxon>
        <taxon>Euteleostomi</taxon>
        <taxon>Amphibia</taxon>
        <taxon>Batrachia</taxon>
        <taxon>Anura</taxon>
        <taxon>Neobatrachia</taxon>
        <taxon>Hyloidea</taxon>
        <taxon>Dendrobatidae</taxon>
        <taxon>Dendrobatinae</taxon>
        <taxon>Ranitomeya</taxon>
    </lineage>
</organism>
<dbReference type="Proteomes" id="UP001176940">
    <property type="component" value="Unassembled WGS sequence"/>
</dbReference>
<dbReference type="InterPro" id="IPR038253">
    <property type="entry name" value="SRP68_N_sf"/>
</dbReference>
<keyword evidence="12" id="KW-1185">Reference proteome</keyword>
<feature type="region of interest" description="Disordered" evidence="10">
    <location>
        <begin position="1"/>
        <end position="29"/>
    </location>
</feature>
<keyword evidence="5" id="KW-0694">RNA-binding</keyword>
<evidence type="ECO:0000256" key="1">
    <source>
        <dbReference type="ARBA" id="ARBA00004496"/>
    </source>
</evidence>
<keyword evidence="4" id="KW-0963">Cytoplasm</keyword>
<keyword evidence="8" id="KW-0687">Ribonucleoprotein</keyword>
<evidence type="ECO:0000256" key="7">
    <source>
        <dbReference type="ARBA" id="ARBA00023242"/>
    </source>
</evidence>
<gene>
    <name evidence="11" type="ORF">RIMI_LOCUS13550094</name>
</gene>
<dbReference type="EMBL" id="CAUEEQ010033621">
    <property type="protein sequence ID" value="CAJ0951682.1"/>
    <property type="molecule type" value="Genomic_DNA"/>
</dbReference>
<comment type="caution">
    <text evidence="11">The sequence shown here is derived from an EMBL/GenBank/DDBJ whole genome shotgun (WGS) entry which is preliminary data.</text>
</comment>
<evidence type="ECO:0000256" key="4">
    <source>
        <dbReference type="ARBA" id="ARBA00022490"/>
    </source>
</evidence>
<dbReference type="PANTHER" id="PTHR12860:SF0">
    <property type="entry name" value="SIGNAL RECOGNITION PARTICLE SUBUNIT SRP68"/>
    <property type="match status" value="1"/>
</dbReference>
<evidence type="ECO:0000256" key="3">
    <source>
        <dbReference type="ARBA" id="ARBA00009352"/>
    </source>
</evidence>
<evidence type="ECO:0000313" key="11">
    <source>
        <dbReference type="EMBL" id="CAJ0951682.1"/>
    </source>
</evidence>
<evidence type="ECO:0000256" key="2">
    <source>
        <dbReference type="ARBA" id="ARBA00004604"/>
    </source>
</evidence>
<evidence type="ECO:0000256" key="9">
    <source>
        <dbReference type="ARBA" id="ARBA00029498"/>
    </source>
</evidence>
<evidence type="ECO:0000313" key="12">
    <source>
        <dbReference type="Proteomes" id="UP001176940"/>
    </source>
</evidence>
<proteinExistence type="inferred from homology"/>
<dbReference type="PANTHER" id="PTHR12860">
    <property type="entry name" value="SIGNAL RECOGNITION PARTICLE 68 KDA PROTEIN"/>
    <property type="match status" value="1"/>
</dbReference>
<evidence type="ECO:0000256" key="6">
    <source>
        <dbReference type="ARBA" id="ARBA00023135"/>
    </source>
</evidence>
<comment type="subcellular location">
    <subcellularLocation>
        <location evidence="1">Cytoplasm</location>
    </subcellularLocation>
    <subcellularLocation>
        <location evidence="2">Nucleus</location>
        <location evidence="2">Nucleolus</location>
    </subcellularLocation>
</comment>
<evidence type="ECO:0000256" key="5">
    <source>
        <dbReference type="ARBA" id="ARBA00022884"/>
    </source>
</evidence>
<dbReference type="Gene3D" id="1.10.3450.40">
    <property type="entry name" value="Signal recognition particle, SRP68 subunit, RNA-binding domain"/>
    <property type="match status" value="2"/>
</dbReference>
<evidence type="ECO:0000256" key="8">
    <source>
        <dbReference type="ARBA" id="ARBA00023274"/>
    </source>
</evidence>
<dbReference type="InterPro" id="IPR026258">
    <property type="entry name" value="SRP68"/>
</dbReference>
<evidence type="ECO:0000256" key="10">
    <source>
        <dbReference type="SAM" id="MobiDB-lite"/>
    </source>
</evidence>